<dbReference type="PANTHER" id="PTHR30302:SF1">
    <property type="entry name" value="HYDROGENASE 2 MATURATION PROTEASE"/>
    <property type="match status" value="1"/>
</dbReference>
<dbReference type="PANTHER" id="PTHR30302">
    <property type="entry name" value="HYDROGENASE 1 MATURATION PROTEASE"/>
    <property type="match status" value="1"/>
</dbReference>
<dbReference type="GO" id="GO:0008047">
    <property type="term" value="F:enzyme activator activity"/>
    <property type="evidence" value="ECO:0007669"/>
    <property type="project" value="InterPro"/>
</dbReference>
<keyword evidence="4" id="KW-0378">Hydrolase</keyword>
<dbReference type="GO" id="GO:0016485">
    <property type="term" value="P:protein processing"/>
    <property type="evidence" value="ECO:0007669"/>
    <property type="project" value="TreeGrafter"/>
</dbReference>
<comment type="similarity">
    <text evidence="1">Belongs to the peptidase A31 family.</text>
</comment>
<accession>A0A250KQH8</accession>
<keyword evidence="6" id="KW-1185">Reference proteome</keyword>
<reference evidence="5 6" key="1">
    <citation type="submission" date="2016-12" db="EMBL/GenBank/DDBJ databases">
        <title>Genome sequencing of Methylocaldum marinum.</title>
        <authorList>
            <person name="Takeuchi M."/>
            <person name="Kamagata Y."/>
            <person name="Hiraoka S."/>
            <person name="Oshima K."/>
            <person name="Hattori M."/>
            <person name="Iwasaki W."/>
        </authorList>
    </citation>
    <scope>NUCLEOTIDE SEQUENCE [LARGE SCALE GENOMIC DNA]</scope>
    <source>
        <strain evidence="5 6">S8</strain>
    </source>
</reference>
<dbReference type="SUPFAM" id="SSF53163">
    <property type="entry name" value="HybD-like"/>
    <property type="match status" value="1"/>
</dbReference>
<dbReference type="CDD" id="cd00518">
    <property type="entry name" value="H2MP"/>
    <property type="match status" value="1"/>
</dbReference>
<dbReference type="Gene3D" id="3.40.50.1450">
    <property type="entry name" value="HybD-like"/>
    <property type="match status" value="1"/>
</dbReference>
<organism evidence="5 6">
    <name type="scientific">Methylocaldum marinum</name>
    <dbReference type="NCBI Taxonomy" id="1432792"/>
    <lineage>
        <taxon>Bacteria</taxon>
        <taxon>Pseudomonadati</taxon>
        <taxon>Pseudomonadota</taxon>
        <taxon>Gammaproteobacteria</taxon>
        <taxon>Methylococcales</taxon>
        <taxon>Methylococcaceae</taxon>
        <taxon>Methylocaldum</taxon>
    </lineage>
</organism>
<evidence type="ECO:0000256" key="2">
    <source>
        <dbReference type="ARBA" id="ARBA00022670"/>
    </source>
</evidence>
<dbReference type="KEGG" id="mmai:sS8_1971"/>
<gene>
    <name evidence="5" type="ORF">sS8_1971</name>
</gene>
<evidence type="ECO:0000313" key="6">
    <source>
        <dbReference type="Proteomes" id="UP000266313"/>
    </source>
</evidence>
<sequence length="170" mass="17767">MTPVRVLGLGSPFGDDRAGWLAVENLMRSDGFRALPKGLASTQICDPVGNNLLDAMRGANLAILIDAAQSGSAPGTVRRFEARQIEDGNEPCSSHGFGLSATLAMGRALNDLPDTVVILLVEIPADAEFGPAEDLSAPVAVALPHLTLAVLNEIAEWTARGIREPARSSA</sequence>
<dbReference type="RefSeq" id="WP_119629442.1">
    <property type="nucleotide sequence ID" value="NZ_AP017928.1"/>
</dbReference>
<dbReference type="OrthoDB" id="9808862at2"/>
<name>A0A250KQH8_9GAMM</name>
<dbReference type="InterPro" id="IPR000671">
    <property type="entry name" value="Peptidase_A31"/>
</dbReference>
<proteinExistence type="inferred from homology"/>
<evidence type="ECO:0000313" key="5">
    <source>
        <dbReference type="EMBL" id="BBA33925.1"/>
    </source>
</evidence>
<dbReference type="Pfam" id="PF01750">
    <property type="entry name" value="HycI"/>
    <property type="match status" value="1"/>
</dbReference>
<dbReference type="GO" id="GO:0004190">
    <property type="term" value="F:aspartic-type endopeptidase activity"/>
    <property type="evidence" value="ECO:0007669"/>
    <property type="project" value="UniProtKB-KW"/>
</dbReference>
<evidence type="ECO:0000256" key="4">
    <source>
        <dbReference type="ARBA" id="ARBA00022801"/>
    </source>
</evidence>
<keyword evidence="2 5" id="KW-0645">Protease</keyword>
<dbReference type="InterPro" id="IPR023430">
    <property type="entry name" value="Pept_HybD-like_dom_sf"/>
</dbReference>
<keyword evidence="3" id="KW-0064">Aspartyl protease</keyword>
<dbReference type="NCBIfam" id="TIGR00072">
    <property type="entry name" value="hydrog_prot"/>
    <property type="match status" value="1"/>
</dbReference>
<dbReference type="AlphaFoldDB" id="A0A250KQH8"/>
<dbReference type="Proteomes" id="UP000266313">
    <property type="component" value="Chromosome"/>
</dbReference>
<dbReference type="EMBL" id="AP017928">
    <property type="protein sequence ID" value="BBA33925.1"/>
    <property type="molecule type" value="Genomic_DNA"/>
</dbReference>
<evidence type="ECO:0000256" key="1">
    <source>
        <dbReference type="ARBA" id="ARBA00006814"/>
    </source>
</evidence>
<evidence type="ECO:0000256" key="3">
    <source>
        <dbReference type="ARBA" id="ARBA00022750"/>
    </source>
</evidence>
<protein>
    <submittedName>
        <fullName evidence="5">Hydrogenase maturation protease</fullName>
    </submittedName>
</protein>